<organism evidence="4 6">
    <name type="scientific">Mycobacterium tuberculosis</name>
    <dbReference type="NCBI Taxonomy" id="1773"/>
    <lineage>
        <taxon>Bacteria</taxon>
        <taxon>Bacillati</taxon>
        <taxon>Actinomycetota</taxon>
        <taxon>Actinomycetes</taxon>
        <taxon>Mycobacteriales</taxon>
        <taxon>Mycobacteriaceae</taxon>
        <taxon>Mycobacterium</taxon>
        <taxon>Mycobacterium tuberculosis complex</taxon>
    </lineage>
</organism>
<dbReference type="EMBL" id="CSAE01000983">
    <property type="protein sequence ID" value="COX16563.1"/>
    <property type="molecule type" value="Genomic_DNA"/>
</dbReference>
<evidence type="ECO:0000313" key="2">
    <source>
        <dbReference type="EMBL" id="CFE80272.1"/>
    </source>
</evidence>
<evidence type="ECO:0000313" key="3">
    <source>
        <dbReference type="EMBL" id="CFR89095.1"/>
    </source>
</evidence>
<accession>A0A0U0SZQ1</accession>
<evidence type="ECO:0000313" key="8">
    <source>
        <dbReference type="Proteomes" id="UP000046680"/>
    </source>
</evidence>
<dbReference type="Proteomes" id="UP000046680">
    <property type="component" value="Unassembled WGS sequence"/>
</dbReference>
<dbReference type="EMBL" id="CSAJ01000902">
    <property type="protein sequence ID" value="COX35305.1"/>
    <property type="molecule type" value="Genomic_DNA"/>
</dbReference>
<evidence type="ECO:0000313" key="6">
    <source>
        <dbReference type="Proteomes" id="UP000038802"/>
    </source>
</evidence>
<reference evidence="6 7" key="2">
    <citation type="submission" date="2015-03" db="EMBL/GenBank/DDBJ databases">
        <authorList>
            <consortium name="Pathogen Informatics"/>
        </authorList>
    </citation>
    <scope>NUCLEOTIDE SEQUENCE [LARGE SCALE GENOMIC DNA]</scope>
    <source>
        <strain evidence="3 8">C09601061</strain>
        <strain evidence="1 10">G09901357</strain>
        <strain evidence="2 9">H09601792</strain>
        <strain evidence="6">K00500041</strain>
        <strain evidence="5 7">M09401471</strain>
    </source>
</reference>
<dbReference type="Proteomes" id="UP000046947">
    <property type="component" value="Unassembled WGS sequence"/>
</dbReference>
<evidence type="ECO:0000313" key="7">
    <source>
        <dbReference type="Proteomes" id="UP000044938"/>
    </source>
</evidence>
<protein>
    <submittedName>
        <fullName evidence="4">Uncharacterized protein</fullName>
    </submittedName>
</protein>
<dbReference type="EMBL" id="CFOH01001160">
    <property type="protein sequence ID" value="CFE80272.1"/>
    <property type="molecule type" value="Genomic_DNA"/>
</dbReference>
<evidence type="ECO:0000313" key="5">
    <source>
        <dbReference type="EMBL" id="COX35305.1"/>
    </source>
</evidence>
<dbReference type="EMBL" id="CGCX01001122">
    <property type="protein sequence ID" value="CFR89095.1"/>
    <property type="molecule type" value="Genomic_DNA"/>
</dbReference>
<dbReference type="AlphaFoldDB" id="A0A0U0SZQ1"/>
<evidence type="ECO:0000313" key="1">
    <source>
        <dbReference type="EMBL" id="CFE46628.1"/>
    </source>
</evidence>
<proteinExistence type="predicted"/>
<dbReference type="Proteomes" id="UP000038802">
    <property type="component" value="Unassembled WGS sequence"/>
</dbReference>
<dbReference type="Proteomes" id="UP000048289">
    <property type="component" value="Unassembled WGS sequence"/>
</dbReference>
<sequence length="107" mass="11923">MVGTGKGSLSISSGNSCRSVCRCAYRLKLHAERVSQVSLMPNGLPSVITWRTADGWSRARPRAKMPPRLHPIRLTGVWYREWSLSRRSRIPDTALAVGPMLRPSPQP</sequence>
<evidence type="ECO:0000313" key="4">
    <source>
        <dbReference type="EMBL" id="COX16563.1"/>
    </source>
</evidence>
<name>A0A0U0SZQ1_MYCTX</name>
<reference evidence="4" key="1">
    <citation type="submission" date="2015-03" db="EMBL/GenBank/DDBJ databases">
        <authorList>
            <person name="Murphy D."/>
        </authorList>
    </citation>
    <scope>NUCLEOTIDE SEQUENCE [LARGE SCALE GENOMIC DNA]</scope>
    <source>
        <strain evidence="4">K00500041</strain>
    </source>
</reference>
<dbReference type="EMBL" id="CFOE01000894">
    <property type="protein sequence ID" value="CFE46628.1"/>
    <property type="molecule type" value="Genomic_DNA"/>
</dbReference>
<gene>
    <name evidence="3" type="ORF">ERS007657_02743</name>
    <name evidence="1" type="ORF">ERS007681_04127</name>
    <name evidence="2" type="ORF">ERS007688_04232</name>
    <name evidence="4" type="ORF">ERS007703_04855</name>
    <name evidence="5" type="ORF">ERS007720_04353</name>
</gene>
<evidence type="ECO:0000313" key="10">
    <source>
        <dbReference type="Proteomes" id="UP000048289"/>
    </source>
</evidence>
<dbReference type="Proteomes" id="UP000044938">
    <property type="component" value="Unassembled WGS sequence"/>
</dbReference>
<evidence type="ECO:0000313" key="9">
    <source>
        <dbReference type="Proteomes" id="UP000046947"/>
    </source>
</evidence>